<protein>
    <submittedName>
        <fullName evidence="2">Uncharacterized protein</fullName>
    </submittedName>
</protein>
<dbReference type="AlphaFoldDB" id="A0A6G1BJA6"/>
<comment type="caution">
    <text evidence="2">The sequence shown here is derived from an EMBL/GenBank/DDBJ whole genome shotgun (WGS) entry which is preliminary data.</text>
</comment>
<name>A0A6G1BJA6_9ORYZ</name>
<accession>A0A6G1BJA6</accession>
<organism evidence="2 3">
    <name type="scientific">Oryza meyeriana var. granulata</name>
    <dbReference type="NCBI Taxonomy" id="110450"/>
    <lineage>
        <taxon>Eukaryota</taxon>
        <taxon>Viridiplantae</taxon>
        <taxon>Streptophyta</taxon>
        <taxon>Embryophyta</taxon>
        <taxon>Tracheophyta</taxon>
        <taxon>Spermatophyta</taxon>
        <taxon>Magnoliopsida</taxon>
        <taxon>Liliopsida</taxon>
        <taxon>Poales</taxon>
        <taxon>Poaceae</taxon>
        <taxon>BOP clade</taxon>
        <taxon>Oryzoideae</taxon>
        <taxon>Oryzeae</taxon>
        <taxon>Oryzinae</taxon>
        <taxon>Oryza</taxon>
        <taxon>Oryza meyeriana</taxon>
    </lineage>
</organism>
<evidence type="ECO:0000313" key="3">
    <source>
        <dbReference type="Proteomes" id="UP000479710"/>
    </source>
</evidence>
<proteinExistence type="predicted"/>
<evidence type="ECO:0000256" key="1">
    <source>
        <dbReference type="SAM" id="MobiDB-lite"/>
    </source>
</evidence>
<feature type="region of interest" description="Disordered" evidence="1">
    <location>
        <begin position="1"/>
        <end position="23"/>
    </location>
</feature>
<gene>
    <name evidence="2" type="ORF">E2562_006922</name>
</gene>
<sequence>MAMARPRPACMSSRRSKTEPLRRGTRVPLDLIGCGLLEWLGFPSNICGRPPAPRKMAAFRADGGGV</sequence>
<evidence type="ECO:0000313" key="2">
    <source>
        <dbReference type="EMBL" id="KAF0888006.1"/>
    </source>
</evidence>
<dbReference type="EMBL" id="SPHZ02000012">
    <property type="protein sequence ID" value="KAF0888006.1"/>
    <property type="molecule type" value="Genomic_DNA"/>
</dbReference>
<dbReference type="Proteomes" id="UP000479710">
    <property type="component" value="Unassembled WGS sequence"/>
</dbReference>
<reference evidence="2 3" key="1">
    <citation type="submission" date="2019-11" db="EMBL/GenBank/DDBJ databases">
        <title>Whole genome sequence of Oryza granulata.</title>
        <authorList>
            <person name="Li W."/>
        </authorList>
    </citation>
    <scope>NUCLEOTIDE SEQUENCE [LARGE SCALE GENOMIC DNA]</scope>
    <source>
        <strain evidence="3">cv. Menghai</strain>
        <tissue evidence="2">Leaf</tissue>
    </source>
</reference>
<keyword evidence="3" id="KW-1185">Reference proteome</keyword>